<reference evidence="5 6" key="1">
    <citation type="submission" date="2021-05" db="EMBL/GenBank/DDBJ databases">
        <title>Whole genome sequence of Curtobacterium flaccumfaciens pv. flaccumfaciens strain CFBP 8819.</title>
        <authorList>
            <person name="Osdaghi E."/>
            <person name="Taghouti G."/>
            <person name="Portier P."/>
            <person name="Fazliarab A."/>
            <person name="Taghavi S.M."/>
            <person name="Briand M."/>
            <person name="Le-Saux M."/>
            <person name="Jacques M.-A."/>
        </authorList>
    </citation>
    <scope>NUCLEOTIDE SEQUENCE [LARGE SCALE GENOMIC DNA]</scope>
    <source>
        <strain evidence="5 6">CFBP 8819</strain>
    </source>
</reference>
<keyword evidence="1" id="KW-0805">Transcription regulation</keyword>
<evidence type="ECO:0000256" key="3">
    <source>
        <dbReference type="ARBA" id="ARBA00023163"/>
    </source>
</evidence>
<dbReference type="RefSeq" id="WP_214531031.1">
    <property type="nucleotide sequence ID" value="NZ_JAHEWO010000029.1"/>
</dbReference>
<evidence type="ECO:0000313" key="5">
    <source>
        <dbReference type="EMBL" id="MBT1586394.1"/>
    </source>
</evidence>
<dbReference type="PROSITE" id="PS50043">
    <property type="entry name" value="HTH_LUXR_2"/>
    <property type="match status" value="1"/>
</dbReference>
<dbReference type="InterPro" id="IPR036388">
    <property type="entry name" value="WH-like_DNA-bd_sf"/>
</dbReference>
<dbReference type="InterPro" id="IPR000792">
    <property type="entry name" value="Tscrpt_reg_LuxR_C"/>
</dbReference>
<sequence length="281" mass="29999">MDASVDTLEARGGSAIRLAAAEHARTVAEQADRHALTLESVLAVLRSPRVTDAAARAEAVEIASAALVDLRTVTDQQRSTLLEPVAGAFSRLRADLRPLVRFGDLDVQFVEPPATGRALPGDVAHAARAIVRTAVLALVDDGAAKRVRIQWDCDGRNLLMQLRDDGSGTLDVHDDAMRPIAERVVTLDGRVQVASTPGWGSVLDISLPLDPRPTEVDAADDGDLTPRERDVLRLVATGVGNREIAEGLGISVNTVKYHVANLLRKHGARTRAELAAFSSRA</sequence>
<dbReference type="InterPro" id="IPR016032">
    <property type="entry name" value="Sig_transdc_resp-reg_C-effctor"/>
</dbReference>
<name>A0ABS5VA96_9MICO</name>
<dbReference type="Proteomes" id="UP001519641">
    <property type="component" value="Unassembled WGS sequence"/>
</dbReference>
<gene>
    <name evidence="5" type="ORF">KK097_01035</name>
</gene>
<protein>
    <submittedName>
        <fullName evidence="5">Winged helix-turn-helix transcriptional regulator</fullName>
    </submittedName>
</protein>
<dbReference type="SUPFAM" id="SSF55874">
    <property type="entry name" value="ATPase domain of HSP90 chaperone/DNA topoisomerase II/histidine kinase"/>
    <property type="match status" value="1"/>
</dbReference>
<evidence type="ECO:0000256" key="1">
    <source>
        <dbReference type="ARBA" id="ARBA00023015"/>
    </source>
</evidence>
<accession>A0ABS5VA96</accession>
<keyword evidence="6" id="KW-1185">Reference proteome</keyword>
<organism evidence="5 6">
    <name type="scientific">Curtobacterium aurantiacum</name>
    <dbReference type="NCBI Taxonomy" id="3236919"/>
    <lineage>
        <taxon>Bacteria</taxon>
        <taxon>Bacillati</taxon>
        <taxon>Actinomycetota</taxon>
        <taxon>Actinomycetes</taxon>
        <taxon>Micrococcales</taxon>
        <taxon>Microbacteriaceae</taxon>
        <taxon>Curtobacterium</taxon>
    </lineage>
</organism>
<dbReference type="PROSITE" id="PS00622">
    <property type="entry name" value="HTH_LUXR_1"/>
    <property type="match status" value="1"/>
</dbReference>
<evidence type="ECO:0000259" key="4">
    <source>
        <dbReference type="PROSITE" id="PS50043"/>
    </source>
</evidence>
<dbReference type="EMBL" id="JAHEWS010000001">
    <property type="protein sequence ID" value="MBT1586394.1"/>
    <property type="molecule type" value="Genomic_DNA"/>
</dbReference>
<comment type="caution">
    <text evidence="5">The sequence shown here is derived from an EMBL/GenBank/DDBJ whole genome shotgun (WGS) entry which is preliminary data.</text>
</comment>
<keyword evidence="2" id="KW-0238">DNA-binding</keyword>
<dbReference type="PRINTS" id="PR00038">
    <property type="entry name" value="HTHLUXR"/>
</dbReference>
<dbReference type="CDD" id="cd06170">
    <property type="entry name" value="LuxR_C_like"/>
    <property type="match status" value="1"/>
</dbReference>
<dbReference type="SMART" id="SM00421">
    <property type="entry name" value="HTH_LUXR"/>
    <property type="match status" value="1"/>
</dbReference>
<proteinExistence type="predicted"/>
<dbReference type="PANTHER" id="PTHR44688">
    <property type="entry name" value="DNA-BINDING TRANSCRIPTIONAL ACTIVATOR DEVR_DOSR"/>
    <property type="match status" value="1"/>
</dbReference>
<dbReference type="Gene3D" id="3.30.565.10">
    <property type="entry name" value="Histidine kinase-like ATPase, C-terminal domain"/>
    <property type="match status" value="1"/>
</dbReference>
<dbReference type="PANTHER" id="PTHR44688:SF16">
    <property type="entry name" value="DNA-BINDING TRANSCRIPTIONAL ACTIVATOR DEVR_DOSR"/>
    <property type="match status" value="1"/>
</dbReference>
<keyword evidence="3" id="KW-0804">Transcription</keyword>
<evidence type="ECO:0000256" key="2">
    <source>
        <dbReference type="ARBA" id="ARBA00023125"/>
    </source>
</evidence>
<dbReference type="Gene3D" id="1.10.10.10">
    <property type="entry name" value="Winged helix-like DNA-binding domain superfamily/Winged helix DNA-binding domain"/>
    <property type="match status" value="1"/>
</dbReference>
<dbReference type="InterPro" id="IPR036890">
    <property type="entry name" value="HATPase_C_sf"/>
</dbReference>
<evidence type="ECO:0000313" key="6">
    <source>
        <dbReference type="Proteomes" id="UP001519641"/>
    </source>
</evidence>
<dbReference type="Pfam" id="PF00196">
    <property type="entry name" value="GerE"/>
    <property type="match status" value="1"/>
</dbReference>
<feature type="domain" description="HTH luxR-type" evidence="4">
    <location>
        <begin position="217"/>
        <end position="281"/>
    </location>
</feature>
<dbReference type="SUPFAM" id="SSF46894">
    <property type="entry name" value="C-terminal effector domain of the bipartite response regulators"/>
    <property type="match status" value="1"/>
</dbReference>